<dbReference type="PANTHER" id="PTHR46148">
    <property type="entry name" value="CHROMO DOMAIN-CONTAINING PROTEIN"/>
    <property type="match status" value="1"/>
</dbReference>
<dbReference type="GeneID" id="140015812"/>
<feature type="domain" description="Tf2-1-like SH3-like" evidence="1">
    <location>
        <begin position="72"/>
        <end position="137"/>
    </location>
</feature>
<dbReference type="Proteomes" id="UP001652660">
    <property type="component" value="Chromosome 10c"/>
</dbReference>
<reference evidence="3" key="1">
    <citation type="submission" date="2025-08" db="UniProtKB">
        <authorList>
            <consortium name="RefSeq"/>
        </authorList>
    </citation>
    <scope>IDENTIFICATION</scope>
    <source>
        <tissue evidence="3">Leaves</tissue>
    </source>
</reference>
<evidence type="ECO:0000313" key="3">
    <source>
        <dbReference type="RefSeq" id="XP_071924733.1"/>
    </source>
</evidence>
<dbReference type="InterPro" id="IPR056924">
    <property type="entry name" value="SH3_Tf2-1"/>
</dbReference>
<gene>
    <name evidence="3" type="primary">LOC140015812</name>
</gene>
<dbReference type="PANTHER" id="PTHR46148:SF57">
    <property type="entry name" value="OS12G0499874 PROTEIN"/>
    <property type="match status" value="1"/>
</dbReference>
<keyword evidence="2" id="KW-1185">Reference proteome</keyword>
<evidence type="ECO:0000313" key="2">
    <source>
        <dbReference type="Proteomes" id="UP001652660"/>
    </source>
</evidence>
<sequence>MAPYETLYGRKCRSPICWDEIDERKILDPTTVSWIEKASEKVKLVRQRIQTAQSSQKNYTDNRRKNLEFAVGDLVFLKITPLKASLMSGRGKKLQPRFVGPYKIIQRMEQVAYKLKLPPNLSRIHNMFHVSMLKKYHPDPSHVLQPESIEIDETLIYKEKPVKFLDRKAKELRNKQIPLVKVLWKNHGLEEAT</sequence>
<protein>
    <recommendedName>
        <fullName evidence="1">Tf2-1-like SH3-like domain-containing protein</fullName>
    </recommendedName>
</protein>
<organism evidence="2 3">
    <name type="scientific">Coffea arabica</name>
    <name type="common">Arabian coffee</name>
    <dbReference type="NCBI Taxonomy" id="13443"/>
    <lineage>
        <taxon>Eukaryota</taxon>
        <taxon>Viridiplantae</taxon>
        <taxon>Streptophyta</taxon>
        <taxon>Embryophyta</taxon>
        <taxon>Tracheophyta</taxon>
        <taxon>Spermatophyta</taxon>
        <taxon>Magnoliopsida</taxon>
        <taxon>eudicotyledons</taxon>
        <taxon>Gunneridae</taxon>
        <taxon>Pentapetalae</taxon>
        <taxon>asterids</taxon>
        <taxon>lamiids</taxon>
        <taxon>Gentianales</taxon>
        <taxon>Rubiaceae</taxon>
        <taxon>Ixoroideae</taxon>
        <taxon>Gardenieae complex</taxon>
        <taxon>Bertiereae - Coffeeae clade</taxon>
        <taxon>Coffeeae</taxon>
        <taxon>Coffea</taxon>
    </lineage>
</organism>
<dbReference type="RefSeq" id="XP_071924733.1">
    <property type="nucleotide sequence ID" value="XM_072068632.1"/>
</dbReference>
<dbReference type="Pfam" id="PF24626">
    <property type="entry name" value="SH3_Tf2-1"/>
    <property type="match status" value="1"/>
</dbReference>
<evidence type="ECO:0000259" key="1">
    <source>
        <dbReference type="Pfam" id="PF24626"/>
    </source>
</evidence>
<proteinExistence type="predicted"/>
<accession>A0ABM4VYX8</accession>
<name>A0ABM4VYX8_COFAR</name>